<dbReference type="GO" id="GO:0005509">
    <property type="term" value="F:calcium ion binding"/>
    <property type="evidence" value="ECO:0007669"/>
    <property type="project" value="InterPro"/>
</dbReference>
<feature type="domain" description="EH" evidence="3">
    <location>
        <begin position="55"/>
        <end position="144"/>
    </location>
</feature>
<dbReference type="GO" id="GO:0005737">
    <property type="term" value="C:cytoplasm"/>
    <property type="evidence" value="ECO:0007669"/>
    <property type="project" value="TreeGrafter"/>
</dbReference>
<dbReference type="InterPro" id="IPR011992">
    <property type="entry name" value="EF-hand-dom_pair"/>
</dbReference>
<feature type="region of interest" description="Disordered" evidence="2">
    <location>
        <begin position="131"/>
        <end position="236"/>
    </location>
</feature>
<dbReference type="GO" id="GO:0005886">
    <property type="term" value="C:plasma membrane"/>
    <property type="evidence" value="ECO:0007669"/>
    <property type="project" value="TreeGrafter"/>
</dbReference>
<protein>
    <submittedName>
        <fullName evidence="5">Uncharacterized protein</fullName>
    </submittedName>
</protein>
<feature type="coiled-coil region" evidence="1">
    <location>
        <begin position="291"/>
        <end position="360"/>
    </location>
</feature>
<dbReference type="PANTHER" id="PTHR11216">
    <property type="entry name" value="EH DOMAIN"/>
    <property type="match status" value="1"/>
</dbReference>
<dbReference type="InParanoid" id="A0A1X7SXM0"/>
<dbReference type="STRING" id="400682.A0A1X7SXM0"/>
<dbReference type="EnsemblMetazoa" id="Aqu2.1.06914_001">
    <property type="protein sequence ID" value="Aqu2.1.06914_001"/>
    <property type="gene ID" value="Aqu2.1.06914"/>
</dbReference>
<dbReference type="AlphaFoldDB" id="A0A1X7SXM0"/>
<dbReference type="SMART" id="SM00027">
    <property type="entry name" value="EH"/>
    <property type="match status" value="1"/>
</dbReference>
<dbReference type="PROSITE" id="PS50222">
    <property type="entry name" value="EF_HAND_2"/>
    <property type="match status" value="1"/>
</dbReference>
<dbReference type="Gene3D" id="1.10.238.10">
    <property type="entry name" value="EF-hand"/>
    <property type="match status" value="1"/>
</dbReference>
<feature type="region of interest" description="Disordered" evidence="2">
    <location>
        <begin position="252"/>
        <end position="274"/>
    </location>
</feature>
<dbReference type="SMART" id="SM00054">
    <property type="entry name" value="EFh"/>
    <property type="match status" value="2"/>
</dbReference>
<feature type="compositionally biased region" description="Polar residues" evidence="2">
    <location>
        <begin position="257"/>
        <end position="267"/>
    </location>
</feature>
<evidence type="ECO:0000313" key="5">
    <source>
        <dbReference type="EnsemblMetazoa" id="Aqu2.1.06914_001"/>
    </source>
</evidence>
<dbReference type="PROSITE" id="PS50031">
    <property type="entry name" value="EH"/>
    <property type="match status" value="1"/>
</dbReference>
<dbReference type="OrthoDB" id="524326at2759"/>
<keyword evidence="1" id="KW-0175">Coiled coil</keyword>
<sequence length="364" mass="37679">LTSLAQKGEVLPLVLPQSLIPSTKAARLGLAPPAAVTGSLSTRAQAMTGWVTPDIKAKYDTYFAGIDKDHDGIVNGEEAKSLFMSSNLPPNILAHIWRLCDMDNTGRLNKEQFALAMYLIAEKVKGREVPTELAPNMIPPSKRKGAGSGGGVAGGVVSSQSGLSSTSSASHLVTGGAGLLQPTSSNSLKQSSPSSAPPSLFPSGGGGAPPISSVPSSLGGGAILQPSTTTQSGFGGSGSLLQPVSISSQSGFGGSVLQPSTGMTGSPSLRAGASSDLSGGFSADFSAIRDLDTISGEIEGVKKEKEQLQQDIMMKKEQLAKGKEETVTMQGEYEETTKLNQQLEQQKKELQSNVEEITLQCQIF</sequence>
<evidence type="ECO:0000256" key="2">
    <source>
        <dbReference type="SAM" id="MobiDB-lite"/>
    </source>
</evidence>
<feature type="compositionally biased region" description="Low complexity" evidence="2">
    <location>
        <begin position="155"/>
        <end position="174"/>
    </location>
</feature>
<evidence type="ECO:0000259" key="3">
    <source>
        <dbReference type="PROSITE" id="PS50031"/>
    </source>
</evidence>
<dbReference type="Pfam" id="PF12763">
    <property type="entry name" value="EH"/>
    <property type="match status" value="1"/>
</dbReference>
<proteinExistence type="predicted"/>
<dbReference type="SUPFAM" id="SSF47473">
    <property type="entry name" value="EF-hand"/>
    <property type="match status" value="1"/>
</dbReference>
<feature type="domain" description="EF-hand" evidence="4">
    <location>
        <begin position="88"/>
        <end position="123"/>
    </location>
</feature>
<name>A0A1X7SXM0_AMPQE</name>
<dbReference type="CDD" id="cd00052">
    <property type="entry name" value="EH"/>
    <property type="match status" value="1"/>
</dbReference>
<accession>A0A1X7SXM0</accession>
<dbReference type="InterPro" id="IPR002048">
    <property type="entry name" value="EF_hand_dom"/>
</dbReference>
<organism evidence="5">
    <name type="scientific">Amphimedon queenslandica</name>
    <name type="common">Sponge</name>
    <dbReference type="NCBI Taxonomy" id="400682"/>
    <lineage>
        <taxon>Eukaryota</taxon>
        <taxon>Metazoa</taxon>
        <taxon>Porifera</taxon>
        <taxon>Demospongiae</taxon>
        <taxon>Heteroscleromorpha</taxon>
        <taxon>Haplosclerida</taxon>
        <taxon>Niphatidae</taxon>
        <taxon>Amphimedon</taxon>
    </lineage>
</organism>
<dbReference type="InterPro" id="IPR000261">
    <property type="entry name" value="EH_dom"/>
</dbReference>
<dbReference type="GO" id="GO:0016197">
    <property type="term" value="P:endosomal transport"/>
    <property type="evidence" value="ECO:0007669"/>
    <property type="project" value="TreeGrafter"/>
</dbReference>
<evidence type="ECO:0000256" key="1">
    <source>
        <dbReference type="SAM" id="Coils"/>
    </source>
</evidence>
<evidence type="ECO:0000259" key="4">
    <source>
        <dbReference type="PROSITE" id="PS50222"/>
    </source>
</evidence>
<dbReference type="GO" id="GO:0006897">
    <property type="term" value="P:endocytosis"/>
    <property type="evidence" value="ECO:0007669"/>
    <property type="project" value="TreeGrafter"/>
</dbReference>
<feature type="compositionally biased region" description="Low complexity" evidence="2">
    <location>
        <begin position="182"/>
        <end position="194"/>
    </location>
</feature>
<reference evidence="5" key="1">
    <citation type="submission" date="2017-05" db="UniProtKB">
        <authorList>
            <consortium name="EnsemblMetazoa"/>
        </authorList>
    </citation>
    <scope>IDENTIFICATION</scope>
</reference>